<name>E1YBD4_9BACT</name>
<dbReference type="PANTHER" id="PTHR43833">
    <property type="entry name" value="POTASSIUM CHANNEL PROTEIN 2-RELATED-RELATED"/>
    <property type="match status" value="1"/>
</dbReference>
<feature type="domain" description="RCK N-terminal" evidence="1">
    <location>
        <begin position="4"/>
        <end position="121"/>
    </location>
</feature>
<dbReference type="PROSITE" id="PS51202">
    <property type="entry name" value="RCK_C"/>
    <property type="match status" value="1"/>
</dbReference>
<gene>
    <name evidence="3" type="ORF">N47_C18690</name>
</gene>
<dbReference type="GO" id="GO:0006813">
    <property type="term" value="P:potassium ion transport"/>
    <property type="evidence" value="ECO:0007669"/>
    <property type="project" value="InterPro"/>
</dbReference>
<organism evidence="3">
    <name type="scientific">uncultured Desulfobacterium sp</name>
    <dbReference type="NCBI Taxonomy" id="201089"/>
    <lineage>
        <taxon>Bacteria</taxon>
        <taxon>Pseudomonadati</taxon>
        <taxon>Thermodesulfobacteriota</taxon>
        <taxon>Desulfobacteria</taxon>
        <taxon>Desulfobacterales</taxon>
        <taxon>Desulfobacteriaceae</taxon>
        <taxon>Desulfobacterium</taxon>
        <taxon>environmental samples</taxon>
    </lineage>
</organism>
<dbReference type="PROSITE" id="PS51201">
    <property type="entry name" value="RCK_N"/>
    <property type="match status" value="1"/>
</dbReference>
<sequence>MINMKNIAVIGLSSFGFYLCKSLSYLGYNIMAVEVKEEIVNQVKPFVRKAVIGDAKDKTFLMKLGITDFDTVVISVGSKLDVSVLITLYMKELNIKNIIAKAVNEDHAKILEKIGATHIVFPERDLAEQMANTISSPNFLKYIPLTEGFSLIEVTPPKEWRGKKLKDLMLRNRYEIQIAMIREIIPERVVIPDGDFILKESDILYIIGSDEHIRSLQKDIG</sequence>
<reference evidence="3" key="1">
    <citation type="journal article" date="2011" name="Environ. Microbiol.">
        <title>Genomic insights into the metabolic potential of the polycyclic aromatic hydrocarbon degrading sulfate-reducing Deltaproteobacterium N47.</title>
        <authorList>
            <person name="Bergmann F."/>
            <person name="Selesi D."/>
            <person name="Weinmaier T."/>
            <person name="Tischler P."/>
            <person name="Rattei T."/>
            <person name="Meckenstock R.U."/>
        </authorList>
    </citation>
    <scope>NUCLEOTIDE SEQUENCE</scope>
</reference>
<dbReference type="SUPFAM" id="SSF51735">
    <property type="entry name" value="NAD(P)-binding Rossmann-fold domains"/>
    <property type="match status" value="1"/>
</dbReference>
<protein>
    <submittedName>
        <fullName evidence="3">Ktr system potassium uptake protein C</fullName>
    </submittedName>
</protein>
<dbReference type="InterPro" id="IPR050721">
    <property type="entry name" value="Trk_Ktr_HKT_K-transport"/>
</dbReference>
<dbReference type="InterPro" id="IPR003148">
    <property type="entry name" value="RCK_N"/>
</dbReference>
<dbReference type="Gene3D" id="3.40.50.720">
    <property type="entry name" value="NAD(P)-binding Rossmann-like Domain"/>
    <property type="match status" value="1"/>
</dbReference>
<dbReference type="Pfam" id="PF02080">
    <property type="entry name" value="TrkA_C"/>
    <property type="match status" value="1"/>
</dbReference>
<dbReference type="InterPro" id="IPR036721">
    <property type="entry name" value="RCK_C_sf"/>
</dbReference>
<evidence type="ECO:0000259" key="1">
    <source>
        <dbReference type="PROSITE" id="PS51201"/>
    </source>
</evidence>
<dbReference type="InterPro" id="IPR036291">
    <property type="entry name" value="NAD(P)-bd_dom_sf"/>
</dbReference>
<dbReference type="PANTHER" id="PTHR43833:SF7">
    <property type="entry name" value="KTR SYSTEM POTASSIUM UPTAKE PROTEIN C"/>
    <property type="match status" value="1"/>
</dbReference>
<evidence type="ECO:0000259" key="2">
    <source>
        <dbReference type="PROSITE" id="PS51202"/>
    </source>
</evidence>
<dbReference type="GO" id="GO:0008324">
    <property type="term" value="F:monoatomic cation transmembrane transporter activity"/>
    <property type="evidence" value="ECO:0007669"/>
    <property type="project" value="InterPro"/>
</dbReference>
<dbReference type="AlphaFoldDB" id="E1YBD4"/>
<dbReference type="InterPro" id="IPR006037">
    <property type="entry name" value="RCK_C"/>
</dbReference>
<dbReference type="Pfam" id="PF02254">
    <property type="entry name" value="TrkA_N"/>
    <property type="match status" value="1"/>
</dbReference>
<feature type="domain" description="RCK C-terminal" evidence="2">
    <location>
        <begin position="137"/>
        <end position="221"/>
    </location>
</feature>
<dbReference type="EMBL" id="FR695867">
    <property type="protein sequence ID" value="CBX27811.1"/>
    <property type="molecule type" value="Genomic_DNA"/>
</dbReference>
<accession>E1YBD4</accession>
<proteinExistence type="predicted"/>
<dbReference type="SUPFAM" id="SSF116726">
    <property type="entry name" value="TrkA C-terminal domain-like"/>
    <property type="match status" value="1"/>
</dbReference>
<evidence type="ECO:0000313" key="3">
    <source>
        <dbReference type="EMBL" id="CBX27811.1"/>
    </source>
</evidence>
<dbReference type="Gene3D" id="3.30.70.1450">
    <property type="entry name" value="Regulator of K+ conductance, C-terminal domain"/>
    <property type="match status" value="1"/>
</dbReference>